<proteinExistence type="predicted"/>
<accession>A0A6N2YVE3</accession>
<sequence length="134" mass="14816">MSRVVMQAHLRNELTNAKKSHTVFTDVGKDVGGLEESFSPVELLADTFASCALSIMGLIGGKMGYDFVGAYAEVATEVSSEEFRVKEIKIDFHLPQAVKEEDRSKIETLLHEKCVVGRSLNDDVIQTATFNYDV</sequence>
<protein>
    <submittedName>
        <fullName evidence="1">OsmC-like protein</fullName>
    </submittedName>
</protein>
<organism evidence="1">
    <name type="scientific">Veillonella ratti</name>
    <dbReference type="NCBI Taxonomy" id="103892"/>
    <lineage>
        <taxon>Bacteria</taxon>
        <taxon>Bacillati</taxon>
        <taxon>Bacillota</taxon>
        <taxon>Negativicutes</taxon>
        <taxon>Veillonellales</taxon>
        <taxon>Veillonellaceae</taxon>
        <taxon>Veillonella</taxon>
    </lineage>
</organism>
<dbReference type="SUPFAM" id="SSF82784">
    <property type="entry name" value="OsmC-like"/>
    <property type="match status" value="1"/>
</dbReference>
<dbReference type="EMBL" id="CACRUX010000012">
    <property type="protein sequence ID" value="VYT70965.1"/>
    <property type="molecule type" value="Genomic_DNA"/>
</dbReference>
<gene>
    <name evidence="1" type="ORF">VRLFYP33_00338</name>
</gene>
<dbReference type="InterPro" id="IPR015946">
    <property type="entry name" value="KH_dom-like_a/b"/>
</dbReference>
<dbReference type="RefSeq" id="WP_156703985.1">
    <property type="nucleotide sequence ID" value="NZ_CACRUX010000012.1"/>
</dbReference>
<reference evidence="1" key="1">
    <citation type="submission" date="2019-11" db="EMBL/GenBank/DDBJ databases">
        <authorList>
            <person name="Feng L."/>
        </authorList>
    </citation>
    <scope>NUCLEOTIDE SEQUENCE</scope>
    <source>
        <strain evidence="1">VrattiLFYP33</strain>
    </source>
</reference>
<dbReference type="InterPro" id="IPR003718">
    <property type="entry name" value="OsmC/Ohr_fam"/>
</dbReference>
<dbReference type="InterPro" id="IPR036102">
    <property type="entry name" value="OsmC/Ohrsf"/>
</dbReference>
<name>A0A6N2YVE3_9FIRM</name>
<dbReference type="Gene3D" id="3.30.300.20">
    <property type="match status" value="1"/>
</dbReference>
<evidence type="ECO:0000313" key="1">
    <source>
        <dbReference type="EMBL" id="VYT70965.1"/>
    </source>
</evidence>
<dbReference type="AlphaFoldDB" id="A0A6N2YVE3"/>
<dbReference type="Pfam" id="PF02566">
    <property type="entry name" value="OsmC"/>
    <property type="match status" value="1"/>
</dbReference>